<dbReference type="AlphaFoldDB" id="A0A3B3RVW0"/>
<dbReference type="Ensembl" id="ENSPKIT00000002537.1">
    <property type="protein sequence ID" value="ENSPKIP00000021891.1"/>
    <property type="gene ID" value="ENSPKIG00000006108.1"/>
</dbReference>
<dbReference type="STRING" id="1676925.ENSPKIP00000021891"/>
<protein>
    <recommendedName>
        <fullName evidence="2">Dysbindin domain-containing protein 1</fullName>
    </recommendedName>
</protein>
<reference evidence="4" key="1">
    <citation type="submission" date="2025-08" db="UniProtKB">
        <authorList>
            <consortium name="Ensembl"/>
        </authorList>
    </citation>
    <scope>IDENTIFICATION</scope>
</reference>
<dbReference type="Proteomes" id="UP000261540">
    <property type="component" value="Unplaced"/>
</dbReference>
<evidence type="ECO:0000256" key="3">
    <source>
        <dbReference type="SAM" id="MobiDB-lite"/>
    </source>
</evidence>
<keyword evidence="5" id="KW-1185">Reference proteome</keyword>
<feature type="compositionally biased region" description="Basic and acidic residues" evidence="3">
    <location>
        <begin position="131"/>
        <end position="145"/>
    </location>
</feature>
<accession>A0A3B3RVW0</accession>
<evidence type="ECO:0000256" key="1">
    <source>
        <dbReference type="ARBA" id="ARBA00008686"/>
    </source>
</evidence>
<dbReference type="PANTHER" id="PTHR16294">
    <property type="entry name" value="DYSTROBREVIN BINDING PROTEIN 1 DYSBINDIN"/>
    <property type="match status" value="1"/>
</dbReference>
<evidence type="ECO:0000313" key="4">
    <source>
        <dbReference type="Ensembl" id="ENSPKIP00000021891.1"/>
    </source>
</evidence>
<dbReference type="InterPro" id="IPR007531">
    <property type="entry name" value="Dysbindin"/>
</dbReference>
<dbReference type="GeneTree" id="ENSGT00390000018903"/>
<name>A0A3B3RVW0_9TELE</name>
<dbReference type="PANTHER" id="PTHR16294:SF4">
    <property type="entry name" value="DYSBINDIN DOMAIN-CONTAINING PROTEIN 1"/>
    <property type="match status" value="1"/>
</dbReference>
<feature type="region of interest" description="Disordered" evidence="3">
    <location>
        <begin position="92"/>
        <end position="145"/>
    </location>
</feature>
<reference evidence="4" key="2">
    <citation type="submission" date="2025-09" db="UniProtKB">
        <authorList>
            <consortium name="Ensembl"/>
        </authorList>
    </citation>
    <scope>IDENTIFICATION</scope>
</reference>
<organism evidence="4 5">
    <name type="scientific">Paramormyrops kingsleyae</name>
    <dbReference type="NCBI Taxonomy" id="1676925"/>
    <lineage>
        <taxon>Eukaryota</taxon>
        <taxon>Metazoa</taxon>
        <taxon>Chordata</taxon>
        <taxon>Craniata</taxon>
        <taxon>Vertebrata</taxon>
        <taxon>Euteleostomi</taxon>
        <taxon>Actinopterygii</taxon>
        <taxon>Neopterygii</taxon>
        <taxon>Teleostei</taxon>
        <taxon>Osteoglossocephala</taxon>
        <taxon>Osteoglossomorpha</taxon>
        <taxon>Osteoglossiformes</taxon>
        <taxon>Mormyridae</taxon>
        <taxon>Paramormyrops</taxon>
    </lineage>
</organism>
<comment type="similarity">
    <text evidence="1">Belongs to the dysbindin family.</text>
</comment>
<feature type="region of interest" description="Disordered" evidence="3">
    <location>
        <begin position="1"/>
        <end position="42"/>
    </location>
</feature>
<proteinExistence type="inferred from homology"/>
<sequence length="145" mass="15927">MEAHGGAAGQADPNKDVQKPLKSCSSGELSPEASHNPSLGEERAIPLPLSGLLHLTDRRQPLSSVSSLEVHFDLLDLTELTDVSDQELAEVFGDSDEEKHIESPAGRDLSPLGHSQYMYSTSWTQYSKSEPTQDRDRQHKSDSEE</sequence>
<evidence type="ECO:0000313" key="5">
    <source>
        <dbReference type="Proteomes" id="UP000261540"/>
    </source>
</evidence>
<feature type="compositionally biased region" description="Polar residues" evidence="3">
    <location>
        <begin position="23"/>
        <end position="37"/>
    </location>
</feature>
<dbReference type="GO" id="GO:0005737">
    <property type="term" value="C:cytoplasm"/>
    <property type="evidence" value="ECO:0007669"/>
    <property type="project" value="InterPro"/>
</dbReference>
<feature type="compositionally biased region" description="Polar residues" evidence="3">
    <location>
        <begin position="117"/>
        <end position="130"/>
    </location>
</feature>
<evidence type="ECO:0000256" key="2">
    <source>
        <dbReference type="ARBA" id="ARBA00040078"/>
    </source>
</evidence>
<dbReference type="Pfam" id="PF04440">
    <property type="entry name" value="Dysbindin"/>
    <property type="match status" value="1"/>
</dbReference>